<feature type="region of interest" description="Disordered" evidence="6">
    <location>
        <begin position="539"/>
        <end position="583"/>
    </location>
</feature>
<dbReference type="Pfam" id="PF00642">
    <property type="entry name" value="zf-CCCH"/>
    <property type="match status" value="7"/>
</dbReference>
<evidence type="ECO:0000256" key="5">
    <source>
        <dbReference type="PROSITE-ProRule" id="PRU00723"/>
    </source>
</evidence>
<dbReference type="PANTHER" id="PTHR12506:SF79">
    <property type="entry name" value="ZINC FINGER C-X8-C-X5-C-X3-H TYPE FAMILY PROTEIN-RELATED"/>
    <property type="match status" value="1"/>
</dbReference>
<accession>A0ABQ7ETP5</accession>
<evidence type="ECO:0000313" key="9">
    <source>
        <dbReference type="Proteomes" id="UP000266723"/>
    </source>
</evidence>
<feature type="compositionally biased region" description="Basic and acidic residues" evidence="6">
    <location>
        <begin position="556"/>
        <end position="574"/>
    </location>
</feature>
<dbReference type="PANTHER" id="PTHR12506">
    <property type="entry name" value="PROTEIN PHOSPHATASE RELATED"/>
    <property type="match status" value="1"/>
</dbReference>
<feature type="compositionally biased region" description="Basic and acidic residues" evidence="6">
    <location>
        <begin position="21"/>
        <end position="32"/>
    </location>
</feature>
<protein>
    <recommendedName>
        <fullName evidence="7">C3H1-type domain-containing protein</fullName>
    </recommendedName>
</protein>
<feature type="zinc finger region" description="C3H1-type" evidence="5">
    <location>
        <begin position="134"/>
        <end position="162"/>
    </location>
</feature>
<dbReference type="SUPFAM" id="SSF90229">
    <property type="entry name" value="CCCH zinc finger"/>
    <property type="match status" value="7"/>
</dbReference>
<dbReference type="EMBL" id="QGKV02000297">
    <property type="protein sequence ID" value="KAF3607056.1"/>
    <property type="molecule type" value="Genomic_DNA"/>
</dbReference>
<evidence type="ECO:0000256" key="3">
    <source>
        <dbReference type="ARBA" id="ARBA00022833"/>
    </source>
</evidence>
<keyword evidence="9" id="KW-1185">Reference proteome</keyword>
<feature type="zinc finger region" description="C3H1-type" evidence="5">
    <location>
        <begin position="263"/>
        <end position="291"/>
    </location>
</feature>
<evidence type="ECO:0000259" key="7">
    <source>
        <dbReference type="PROSITE" id="PS50103"/>
    </source>
</evidence>
<sequence>MRLMSDTHHVQSSTGSVRSSQKIEDAFRKMKVNDGNGVEQSDPYPDRPGERDCQFYLRTGLCGYGSTCRFNHPTNLPQVMYYNEELPERIGQPDCEYYLKTGACKYGSTCKYHHPKDRNGAEPVLFNVLNLPMRQGEKPCPYYLRTGTCRFGVACKFHHPQPDNGHSAAAYGMSTFPSAGLHHAGGLTMVPTYGTLPRPQLPQSYVMVSPSQGLLPPQSWTTYMGASNSMYGVKNQVYYSGSSAPMPMGVTLNGGDLSERSEQQQQQQCRFFMNTGTCKYGEHCKYTHLGVRVSPPPPPPSFINPFVLPARPGEKPCPYYLRTGTCRFGVACKFHHPQPDNGHSAAAYGMSTFPSAGLHHAGGLTMVPTYGTLPRPQLPQSYVMVSPSQGLLPPQSWTTYMGASNSMYGVKNQVYYSGSSAPMPMGVTLNGGDLSERSEQQQQQQCRFFMNTGTCKYGEHCKYTHLGVRVSPPPPPPSFINPFVLPARPGQPPCGSFKSYGFCKFGPNCNFDHSVLPYPTGLPMPSSLAGPYPSLVSSNYQRISPAPSRSGSKAMPNDKPDVKKEMPGTEKPEQVQDLSSPRS</sequence>
<keyword evidence="3 5" id="KW-0862">Zinc</keyword>
<evidence type="ECO:0000256" key="2">
    <source>
        <dbReference type="ARBA" id="ARBA00022771"/>
    </source>
</evidence>
<feature type="domain" description="C3H1-type" evidence="7">
    <location>
        <begin position="440"/>
        <end position="468"/>
    </location>
</feature>
<feature type="zinc finger region" description="C3H1-type" evidence="5">
    <location>
        <begin position="89"/>
        <end position="117"/>
    </location>
</feature>
<dbReference type="PROSITE" id="PS50103">
    <property type="entry name" value="ZF_C3H1"/>
    <property type="match status" value="7"/>
</dbReference>
<reference evidence="8 9" key="1">
    <citation type="journal article" date="2020" name="BMC Genomics">
        <title>Intraspecific diversification of the crop wild relative Brassica cretica Lam. using demographic model selection.</title>
        <authorList>
            <person name="Kioukis A."/>
            <person name="Michalopoulou V.A."/>
            <person name="Briers L."/>
            <person name="Pirintsos S."/>
            <person name="Studholme D.J."/>
            <person name="Pavlidis P."/>
            <person name="Sarris P.F."/>
        </authorList>
    </citation>
    <scope>NUCLEOTIDE SEQUENCE [LARGE SCALE GENOMIC DNA]</scope>
    <source>
        <strain evidence="9">cv. PFS-1207/04</strain>
    </source>
</reference>
<evidence type="ECO:0000313" key="8">
    <source>
        <dbReference type="EMBL" id="KAF3607056.1"/>
    </source>
</evidence>
<feature type="domain" description="C3H1-type" evidence="7">
    <location>
        <begin position="89"/>
        <end position="117"/>
    </location>
</feature>
<keyword evidence="1 5" id="KW-0479">Metal-binding</keyword>
<evidence type="ECO:0000256" key="6">
    <source>
        <dbReference type="SAM" id="MobiDB-lite"/>
    </source>
</evidence>
<gene>
    <name evidence="8" type="ORF">DY000_02044405</name>
</gene>
<proteinExistence type="predicted"/>
<feature type="zinc finger region" description="C3H1-type" evidence="5">
    <location>
        <begin position="47"/>
        <end position="75"/>
    </location>
</feature>
<dbReference type="Proteomes" id="UP000266723">
    <property type="component" value="Unassembled WGS sequence"/>
</dbReference>
<keyword evidence="2 5" id="KW-0863">Zinc-finger</keyword>
<dbReference type="InterPro" id="IPR036855">
    <property type="entry name" value="Znf_CCCH_sf"/>
</dbReference>
<organism evidence="8 9">
    <name type="scientific">Brassica cretica</name>
    <name type="common">Mustard</name>
    <dbReference type="NCBI Taxonomy" id="69181"/>
    <lineage>
        <taxon>Eukaryota</taxon>
        <taxon>Viridiplantae</taxon>
        <taxon>Streptophyta</taxon>
        <taxon>Embryophyta</taxon>
        <taxon>Tracheophyta</taxon>
        <taxon>Spermatophyta</taxon>
        <taxon>Magnoliopsida</taxon>
        <taxon>eudicotyledons</taxon>
        <taxon>Gunneridae</taxon>
        <taxon>Pentapetalae</taxon>
        <taxon>rosids</taxon>
        <taxon>malvids</taxon>
        <taxon>Brassicales</taxon>
        <taxon>Brassicaceae</taxon>
        <taxon>Brassiceae</taxon>
        <taxon>Brassica</taxon>
    </lineage>
</organism>
<evidence type="ECO:0000256" key="1">
    <source>
        <dbReference type="ARBA" id="ARBA00022723"/>
    </source>
</evidence>
<feature type="domain" description="C3H1-type" evidence="7">
    <location>
        <begin position="311"/>
        <end position="339"/>
    </location>
</feature>
<keyword evidence="4" id="KW-0238">DNA-binding</keyword>
<feature type="domain" description="C3H1-type" evidence="7">
    <location>
        <begin position="263"/>
        <end position="291"/>
    </location>
</feature>
<evidence type="ECO:0000256" key="4">
    <source>
        <dbReference type="ARBA" id="ARBA00023125"/>
    </source>
</evidence>
<name>A0ABQ7ETP5_BRACR</name>
<dbReference type="SMART" id="SM00356">
    <property type="entry name" value="ZnF_C3H1"/>
    <property type="match status" value="7"/>
</dbReference>
<feature type="domain" description="C3H1-type" evidence="7">
    <location>
        <begin position="488"/>
        <end position="516"/>
    </location>
</feature>
<feature type="zinc finger region" description="C3H1-type" evidence="5">
    <location>
        <begin position="440"/>
        <end position="468"/>
    </location>
</feature>
<feature type="compositionally biased region" description="Polar residues" evidence="6">
    <location>
        <begin position="539"/>
        <end position="551"/>
    </location>
</feature>
<feature type="region of interest" description="Disordered" evidence="6">
    <location>
        <begin position="1"/>
        <end position="49"/>
    </location>
</feature>
<feature type="zinc finger region" description="C3H1-type" evidence="5">
    <location>
        <begin position="488"/>
        <end position="516"/>
    </location>
</feature>
<comment type="caution">
    <text evidence="8">The sequence shown here is derived from an EMBL/GenBank/DDBJ whole genome shotgun (WGS) entry which is preliminary data.</text>
</comment>
<feature type="domain" description="C3H1-type" evidence="7">
    <location>
        <begin position="47"/>
        <end position="75"/>
    </location>
</feature>
<dbReference type="InterPro" id="IPR000571">
    <property type="entry name" value="Znf_CCCH"/>
</dbReference>
<dbReference type="Gene3D" id="2.30.30.1190">
    <property type="match status" value="1"/>
</dbReference>
<feature type="domain" description="C3H1-type" evidence="7">
    <location>
        <begin position="134"/>
        <end position="162"/>
    </location>
</feature>
<dbReference type="Gene3D" id="4.10.1000.10">
    <property type="entry name" value="Zinc finger, CCCH-type"/>
    <property type="match status" value="3"/>
</dbReference>
<feature type="zinc finger region" description="C3H1-type" evidence="5">
    <location>
        <begin position="311"/>
        <end position="339"/>
    </location>
</feature>
<feature type="compositionally biased region" description="Polar residues" evidence="6">
    <location>
        <begin position="10"/>
        <end position="20"/>
    </location>
</feature>
<dbReference type="InterPro" id="IPR050974">
    <property type="entry name" value="Plant_ZF_CCCH"/>
</dbReference>